<feature type="compositionally biased region" description="Low complexity" evidence="1">
    <location>
        <begin position="169"/>
        <end position="181"/>
    </location>
</feature>
<accession>A0A6A6AA25</accession>
<feature type="region of interest" description="Disordered" evidence="1">
    <location>
        <begin position="448"/>
        <end position="587"/>
    </location>
</feature>
<feature type="compositionally biased region" description="Acidic residues" evidence="1">
    <location>
        <begin position="541"/>
        <end position="564"/>
    </location>
</feature>
<evidence type="ECO:0000313" key="3">
    <source>
        <dbReference type="Proteomes" id="UP000799771"/>
    </source>
</evidence>
<feature type="compositionally biased region" description="Acidic residues" evidence="1">
    <location>
        <begin position="572"/>
        <end position="587"/>
    </location>
</feature>
<keyword evidence="3" id="KW-1185">Reference proteome</keyword>
<reference evidence="2" key="1">
    <citation type="journal article" date="2020" name="Stud. Mycol.">
        <title>101 Dothideomycetes genomes: a test case for predicting lifestyles and emergence of pathogens.</title>
        <authorList>
            <person name="Haridas S."/>
            <person name="Albert R."/>
            <person name="Binder M."/>
            <person name="Bloem J."/>
            <person name="Labutti K."/>
            <person name="Salamov A."/>
            <person name="Andreopoulos B."/>
            <person name="Baker S."/>
            <person name="Barry K."/>
            <person name="Bills G."/>
            <person name="Bluhm B."/>
            <person name="Cannon C."/>
            <person name="Castanera R."/>
            <person name="Culley D."/>
            <person name="Daum C."/>
            <person name="Ezra D."/>
            <person name="Gonzalez J."/>
            <person name="Henrissat B."/>
            <person name="Kuo A."/>
            <person name="Liang C."/>
            <person name="Lipzen A."/>
            <person name="Lutzoni F."/>
            <person name="Magnuson J."/>
            <person name="Mondo S."/>
            <person name="Nolan M."/>
            <person name="Ohm R."/>
            <person name="Pangilinan J."/>
            <person name="Park H.-J."/>
            <person name="Ramirez L."/>
            <person name="Alfaro M."/>
            <person name="Sun H."/>
            <person name="Tritt A."/>
            <person name="Yoshinaga Y."/>
            <person name="Zwiers L.-H."/>
            <person name="Turgeon B."/>
            <person name="Goodwin S."/>
            <person name="Spatafora J."/>
            <person name="Crous P."/>
            <person name="Grigoriev I."/>
        </authorList>
    </citation>
    <scope>NUCLEOTIDE SEQUENCE</scope>
    <source>
        <strain evidence="2">CBS 119687</strain>
    </source>
</reference>
<feature type="region of interest" description="Disordered" evidence="1">
    <location>
        <begin position="169"/>
        <end position="189"/>
    </location>
</feature>
<organism evidence="2 3">
    <name type="scientific">Dothidotthia symphoricarpi CBS 119687</name>
    <dbReference type="NCBI Taxonomy" id="1392245"/>
    <lineage>
        <taxon>Eukaryota</taxon>
        <taxon>Fungi</taxon>
        <taxon>Dikarya</taxon>
        <taxon>Ascomycota</taxon>
        <taxon>Pezizomycotina</taxon>
        <taxon>Dothideomycetes</taxon>
        <taxon>Pleosporomycetidae</taxon>
        <taxon>Pleosporales</taxon>
        <taxon>Dothidotthiaceae</taxon>
        <taxon>Dothidotthia</taxon>
    </lineage>
</organism>
<evidence type="ECO:0000256" key="1">
    <source>
        <dbReference type="SAM" id="MobiDB-lite"/>
    </source>
</evidence>
<feature type="region of interest" description="Disordered" evidence="1">
    <location>
        <begin position="392"/>
        <end position="435"/>
    </location>
</feature>
<sequence length="587" mass="65294">MASIRANLICEQQPSIQPRVSTQHCIPLPTHKDVIEMLTNARSEVQRLYAHIPRLCAVLSDTLIDCVKDNGLLESNPICDLEQVLMTQVRVERGIISAYNKHRLGGAKWHHEHHRLAEGQADYSKDHNLLDQLDTFPFHSEVVRRGFKFTALDLRPLYQVPEYVAVDTTSTPGTGHTQTPSKKSGRRADSYGKLVDAPSAGLAFPNGNITLAEIAAFLPESIKSWDVIDRIVGNDATSATIAQLINHFRDMPRGHIMSNTIYRSMKGPMNSRAKFDKKWKPWSVGVHNDIADQDIDATSVSVAGFRRAGISAAPAVPFQDLAKGVKIFPSGHDALDLTRCVEYCQENPNEKWLYPNDFARLLNHLPSGPAQVEEGHQDASIVERWTSINTTRVTADTHEPKLNAHTGLSKKVTDDDDDDNDDNDDNEDPLVGSFGDISKKYIPCKELRPKRKRSVDDSSIFGHTSPRPAKRRNAVPKALSRLGEFTPHNRSQKERRTIDLDSDSDSDSYQGPKRMKKRIGPVRSSGRTRSFTGSYSVEEAVGIDEDDELDEEVTDNTETSEEDAVSGADAKEESDDGDSDDMDAYEG</sequence>
<gene>
    <name evidence="2" type="ORF">P153DRAFT_387274</name>
</gene>
<dbReference type="GeneID" id="54411058"/>
<name>A0A6A6AA25_9PLEO</name>
<feature type="compositionally biased region" description="Acidic residues" evidence="1">
    <location>
        <begin position="414"/>
        <end position="428"/>
    </location>
</feature>
<dbReference type="Proteomes" id="UP000799771">
    <property type="component" value="Unassembled WGS sequence"/>
</dbReference>
<dbReference type="RefSeq" id="XP_033521920.1">
    <property type="nucleotide sequence ID" value="XM_033670626.1"/>
</dbReference>
<proteinExistence type="predicted"/>
<feature type="compositionally biased region" description="Low complexity" evidence="1">
    <location>
        <begin position="523"/>
        <end position="536"/>
    </location>
</feature>
<protein>
    <submittedName>
        <fullName evidence="2">Uncharacterized protein</fullName>
    </submittedName>
</protein>
<evidence type="ECO:0000313" key="2">
    <source>
        <dbReference type="EMBL" id="KAF2127531.1"/>
    </source>
</evidence>
<dbReference type="EMBL" id="ML977510">
    <property type="protein sequence ID" value="KAF2127531.1"/>
    <property type="molecule type" value="Genomic_DNA"/>
</dbReference>
<dbReference type="OrthoDB" id="3785351at2759"/>
<dbReference type="AlphaFoldDB" id="A0A6A6AA25"/>